<sequence>MKSLSCGKLFWRVCVILSLAMLMTGNKAYAEQNHQVRSHSNSKRDGYFYVGLDYSPTLSRIKDFSIKRSSAGSMVLYPYIKDGRGISFKSDRFDWNAPVYTLRFHNSKMMAIEGSLGYGKGKTRIEVEIGYENFKVKGRGGNVGKEDDGDAIYLLANELAYSLASNKTNKLAAALARVSGKDIVNFANALNTYDPKIDEKICGKKVAEYSTDLLNQREGSNPGMINSDGSSKAGNCDAEVNKQAPYEGPFGLTVSLGEQGAEKWPKINNGDLIYETAASKESYDKTYQRDASGSVAGDLSALTPEEKAITAGLLAKIIDGGEVIELKAVSSTSVMVNACYDLLDSGLFVVPYACVGLGGNIVGFVDEDVTVKLAYRLKAGLSYRFSAAIHAFVGGFYHRVLGNKEYVDLRVYPLADYTNSIVRNSGAAVANFSMRYVGGEFGVRLAF</sequence>
<protein>
    <submittedName>
        <fullName evidence="3">P44/Msp2 family outer membrane protein</fullName>
    </submittedName>
</protein>
<dbReference type="Proteomes" id="UP000510938">
    <property type="component" value="Chromosome"/>
</dbReference>
<feature type="domain" description="Msp4/OMP-like" evidence="2">
    <location>
        <begin position="45"/>
        <end position="192"/>
    </location>
</feature>
<dbReference type="Pfam" id="PF01617">
    <property type="entry name" value="Surface_Ag_2"/>
    <property type="match status" value="2"/>
</dbReference>
<keyword evidence="1" id="KW-0732">Signal</keyword>
<evidence type="ECO:0000259" key="2">
    <source>
        <dbReference type="Pfam" id="PF01617"/>
    </source>
</evidence>
<dbReference type="AlphaFoldDB" id="A0A7H9E1C4"/>
<feature type="domain" description="Msp4/OMP-like" evidence="2">
    <location>
        <begin position="283"/>
        <end position="447"/>
    </location>
</feature>
<name>A0A7H9E1C4_ANAPH</name>
<dbReference type="EMBL" id="CP046639">
    <property type="protein sequence ID" value="QLL67181.1"/>
    <property type="molecule type" value="Genomic_DNA"/>
</dbReference>
<proteinExistence type="predicted"/>
<evidence type="ECO:0000256" key="1">
    <source>
        <dbReference type="SAM" id="SignalP"/>
    </source>
</evidence>
<gene>
    <name evidence="3" type="ORF">O998_05920</name>
</gene>
<dbReference type="RefSeq" id="WP_180843635.1">
    <property type="nucleotide sequence ID" value="NZ_CP046639.1"/>
</dbReference>
<organism evidence="3 4">
    <name type="scientific">Anaplasma phagocytophilum str. Norway variant1</name>
    <dbReference type="NCBI Taxonomy" id="1392506"/>
    <lineage>
        <taxon>Bacteria</taxon>
        <taxon>Pseudomonadati</taxon>
        <taxon>Pseudomonadota</taxon>
        <taxon>Alphaproteobacteria</taxon>
        <taxon>Rickettsiales</taxon>
        <taxon>Anaplasmataceae</taxon>
        <taxon>Anaplasma</taxon>
        <taxon>phagocytophilum group</taxon>
    </lineage>
</organism>
<feature type="chain" id="PRO_5029003646" evidence="1">
    <location>
        <begin position="31"/>
        <end position="447"/>
    </location>
</feature>
<dbReference type="InterPro" id="IPR002566">
    <property type="entry name" value="Msp4_OMP-like"/>
</dbReference>
<dbReference type="InterPro" id="IPR011250">
    <property type="entry name" value="OMP/PagP_B-barrel"/>
</dbReference>
<dbReference type="SUPFAM" id="SSF56925">
    <property type="entry name" value="OMPA-like"/>
    <property type="match status" value="1"/>
</dbReference>
<reference evidence="3 4" key="1">
    <citation type="submission" date="2019-12" db="EMBL/GenBank/DDBJ databases">
        <title>A sheep strain of Anaplasma phagocytophilum contains multiple genomes.</title>
        <authorList>
            <person name="Barbet A.F."/>
            <person name="Crosby F.L."/>
            <person name="Eskeland S."/>
            <person name="Stuen S."/>
            <person name="Granquist E.G."/>
            <person name="Munderloh U.G."/>
        </authorList>
    </citation>
    <scope>NUCLEOTIDE SEQUENCE [LARGE SCALE GENOMIC DNA]</scope>
    <source>
        <strain evidence="3 4">Norway Variant 1</strain>
    </source>
</reference>
<accession>A0A7H9E1C4</accession>
<feature type="signal peptide" evidence="1">
    <location>
        <begin position="1"/>
        <end position="30"/>
    </location>
</feature>
<evidence type="ECO:0000313" key="4">
    <source>
        <dbReference type="Proteomes" id="UP000510938"/>
    </source>
</evidence>
<dbReference type="Gene3D" id="2.40.160.20">
    <property type="match status" value="1"/>
</dbReference>
<evidence type="ECO:0000313" key="3">
    <source>
        <dbReference type="EMBL" id="QLL67181.1"/>
    </source>
</evidence>